<reference evidence="1 2" key="1">
    <citation type="journal article" date="2010" name="J. Bacteriol.">
        <title>Short-term signatures of evolutionary change in the Salmonella enterica serovar typhimurium 14028 genome.</title>
        <authorList>
            <person name="Jarvik T."/>
            <person name="Smillie C."/>
            <person name="Groisman E.A."/>
            <person name="Ochman H."/>
        </authorList>
    </citation>
    <scope>NUCLEOTIDE SEQUENCE [LARGE SCALE GENOMIC DNA]</scope>
    <source>
        <strain evidence="2">14028s / SGSC 2262</strain>
    </source>
</reference>
<evidence type="ECO:0000313" key="1">
    <source>
        <dbReference type="EMBL" id="ACY90032.1"/>
    </source>
</evidence>
<dbReference type="KEGG" id="seo:STM14_3623"/>
<sequence>MMTPLRHFIHLFCGYSCEEVWNYHGKTQNSLNSSCWRQ</sequence>
<proteinExistence type="predicted"/>
<protein>
    <submittedName>
        <fullName evidence="1">Uncharacterized protein</fullName>
    </submittedName>
</protein>
<keyword evidence="2" id="KW-1185">Reference proteome</keyword>
<dbReference type="HOGENOM" id="CLU_3332859_0_0_6"/>
<accession>A0A0F6B685</accession>
<gene>
    <name evidence="1" type="ordered locus">STM14_3623</name>
</gene>
<name>A0A0F6B685_SALT1</name>
<dbReference type="Proteomes" id="UP000002695">
    <property type="component" value="Chromosome"/>
</dbReference>
<evidence type="ECO:0000313" key="2">
    <source>
        <dbReference type="Proteomes" id="UP000002695"/>
    </source>
</evidence>
<dbReference type="AlphaFoldDB" id="A0A0F6B685"/>
<dbReference type="EMBL" id="CP001363">
    <property type="protein sequence ID" value="ACY90032.1"/>
    <property type="molecule type" value="Genomic_DNA"/>
</dbReference>
<organism evidence="1 2">
    <name type="scientific">Salmonella typhimurium (strain 14028s / SGSC 2262)</name>
    <dbReference type="NCBI Taxonomy" id="588858"/>
    <lineage>
        <taxon>Bacteria</taxon>
        <taxon>Pseudomonadati</taxon>
        <taxon>Pseudomonadota</taxon>
        <taxon>Gammaproteobacteria</taxon>
        <taxon>Enterobacterales</taxon>
        <taxon>Enterobacteriaceae</taxon>
        <taxon>Salmonella</taxon>
    </lineage>
</organism>